<keyword evidence="3" id="KW-1185">Reference proteome</keyword>
<gene>
    <name evidence="2" type="ORF">RchiOBHm_Chr2g0135511</name>
</gene>
<comment type="caution">
    <text evidence="2">The sequence shown here is derived from an EMBL/GenBank/DDBJ whole genome shotgun (WGS) entry which is preliminary data.</text>
</comment>
<evidence type="ECO:0000259" key="1">
    <source>
        <dbReference type="Pfam" id="PF13456"/>
    </source>
</evidence>
<dbReference type="Gene3D" id="3.30.420.10">
    <property type="entry name" value="Ribonuclease H-like superfamily/Ribonuclease H"/>
    <property type="match status" value="1"/>
</dbReference>
<evidence type="ECO:0000313" key="3">
    <source>
        <dbReference type="Proteomes" id="UP000238479"/>
    </source>
</evidence>
<protein>
    <submittedName>
        <fullName evidence="2">Putative ribonuclease H-like domain-containing protein</fullName>
    </submittedName>
</protein>
<feature type="domain" description="RNase H type-1" evidence="1">
    <location>
        <begin position="8"/>
        <end position="127"/>
    </location>
</feature>
<dbReference type="InterPro" id="IPR002156">
    <property type="entry name" value="RNaseH_domain"/>
</dbReference>
<dbReference type="SUPFAM" id="SSF53098">
    <property type="entry name" value="Ribonuclease H-like"/>
    <property type="match status" value="1"/>
</dbReference>
<dbReference type="InterPro" id="IPR012337">
    <property type="entry name" value="RNaseH-like_sf"/>
</dbReference>
<evidence type="ECO:0000313" key="2">
    <source>
        <dbReference type="EMBL" id="PRQ50640.1"/>
    </source>
</evidence>
<reference evidence="2 3" key="1">
    <citation type="journal article" date="2018" name="Nat. Genet.">
        <title>The Rosa genome provides new insights in the design of modern roses.</title>
        <authorList>
            <person name="Bendahmane M."/>
        </authorList>
    </citation>
    <scope>NUCLEOTIDE SEQUENCE [LARGE SCALE GENOMIC DNA]</scope>
    <source>
        <strain evidence="3">cv. Old Blush</strain>
    </source>
</reference>
<organism evidence="2 3">
    <name type="scientific">Rosa chinensis</name>
    <name type="common">China rose</name>
    <dbReference type="NCBI Taxonomy" id="74649"/>
    <lineage>
        <taxon>Eukaryota</taxon>
        <taxon>Viridiplantae</taxon>
        <taxon>Streptophyta</taxon>
        <taxon>Embryophyta</taxon>
        <taxon>Tracheophyta</taxon>
        <taxon>Spermatophyta</taxon>
        <taxon>Magnoliopsida</taxon>
        <taxon>eudicotyledons</taxon>
        <taxon>Gunneridae</taxon>
        <taxon>Pentapetalae</taxon>
        <taxon>rosids</taxon>
        <taxon>fabids</taxon>
        <taxon>Rosales</taxon>
        <taxon>Rosaceae</taxon>
        <taxon>Rosoideae</taxon>
        <taxon>Rosoideae incertae sedis</taxon>
        <taxon>Rosa</taxon>
    </lineage>
</organism>
<dbReference type="PANTHER" id="PTHR47723:SF24">
    <property type="entry name" value="RNASE H TYPE-1 DOMAIN-CONTAINING PROTEIN"/>
    <property type="match status" value="1"/>
</dbReference>
<dbReference type="Proteomes" id="UP000238479">
    <property type="component" value="Chromosome 2"/>
</dbReference>
<dbReference type="Pfam" id="PF13456">
    <property type="entry name" value="RVT_3"/>
    <property type="match status" value="1"/>
</dbReference>
<dbReference type="PANTHER" id="PTHR47723">
    <property type="entry name" value="OS05G0353850 PROTEIN"/>
    <property type="match status" value="1"/>
</dbReference>
<dbReference type="Gramene" id="PRQ50640">
    <property type="protein sequence ID" value="PRQ50640"/>
    <property type="gene ID" value="RchiOBHm_Chr2g0135511"/>
</dbReference>
<dbReference type="GO" id="GO:0003676">
    <property type="term" value="F:nucleic acid binding"/>
    <property type="evidence" value="ECO:0007669"/>
    <property type="project" value="InterPro"/>
</dbReference>
<sequence length="160" mass="17368">MVGMLCLNVDGAYVSSLQHGGRGGVLHNEKGEFIAGFAYKVPNVSSAYHTELLAIKSGLEIIQALGLSNIALMSDCLEAVKAVTEEDQDLSSLGTIVEDIKGLLGELQSIGVHHTYRTANHVAHRLACLGFDSNIHMEWFFQAPESVLDALQYDCSHMNH</sequence>
<dbReference type="GO" id="GO:0004523">
    <property type="term" value="F:RNA-DNA hybrid ribonuclease activity"/>
    <property type="evidence" value="ECO:0007669"/>
    <property type="project" value="InterPro"/>
</dbReference>
<dbReference type="InterPro" id="IPR053151">
    <property type="entry name" value="RNase_H-like"/>
</dbReference>
<name>A0A2P6RW33_ROSCH</name>
<dbReference type="CDD" id="cd06222">
    <property type="entry name" value="RNase_H_like"/>
    <property type="match status" value="1"/>
</dbReference>
<dbReference type="InterPro" id="IPR044730">
    <property type="entry name" value="RNase_H-like_dom_plant"/>
</dbReference>
<dbReference type="InterPro" id="IPR036397">
    <property type="entry name" value="RNaseH_sf"/>
</dbReference>
<proteinExistence type="predicted"/>
<dbReference type="AlphaFoldDB" id="A0A2P6RW33"/>
<dbReference type="EMBL" id="PDCK01000040">
    <property type="protein sequence ID" value="PRQ50640.1"/>
    <property type="molecule type" value="Genomic_DNA"/>
</dbReference>
<accession>A0A2P6RW33</accession>
<dbReference type="OMA" id="SWEMSPP"/>